<dbReference type="GO" id="GO:0003676">
    <property type="term" value="F:nucleic acid binding"/>
    <property type="evidence" value="ECO:0007669"/>
    <property type="project" value="InterPro"/>
</dbReference>
<feature type="compositionally biased region" description="Polar residues" evidence="4">
    <location>
        <begin position="1"/>
        <end position="11"/>
    </location>
</feature>
<proteinExistence type="inferred from homology"/>
<evidence type="ECO:0000256" key="1">
    <source>
        <dbReference type="ARBA" id="ARBA00004123"/>
    </source>
</evidence>
<dbReference type="InterPro" id="IPR000467">
    <property type="entry name" value="G_patch_dom"/>
</dbReference>
<dbReference type="PANTHER" id="PTHR15818:SF2">
    <property type="entry name" value="G-PATCH DOMAIN AND KOW MOTIFS-CONTAINING PROTEIN"/>
    <property type="match status" value="1"/>
</dbReference>
<feature type="region of interest" description="Disordered" evidence="4">
    <location>
        <begin position="1"/>
        <end position="78"/>
    </location>
</feature>
<name>A0A1C7LRX4_GRIFR</name>
<accession>A0A1C7LRX4</accession>
<dbReference type="STRING" id="5627.A0A1C7LRX4"/>
<feature type="domain" description="G-patch" evidence="5">
    <location>
        <begin position="260"/>
        <end position="306"/>
    </location>
</feature>
<dbReference type="OrthoDB" id="5577072at2759"/>
<feature type="region of interest" description="Disordered" evidence="4">
    <location>
        <begin position="173"/>
        <end position="203"/>
    </location>
</feature>
<gene>
    <name evidence="6" type="primary">SPP2</name>
    <name evidence="6" type="ORF">A0H81_12646</name>
</gene>
<dbReference type="OMA" id="MEVFDDG"/>
<evidence type="ECO:0000256" key="3">
    <source>
        <dbReference type="ARBA" id="ARBA00023242"/>
    </source>
</evidence>
<comment type="caution">
    <text evidence="6">The sequence shown here is derived from an EMBL/GenBank/DDBJ whole genome shotgun (WGS) entry which is preliminary data.</text>
</comment>
<keyword evidence="3" id="KW-0539">Nucleus</keyword>
<evidence type="ECO:0000256" key="2">
    <source>
        <dbReference type="ARBA" id="ARBA00008576"/>
    </source>
</evidence>
<dbReference type="Proteomes" id="UP000092993">
    <property type="component" value="Unassembled WGS sequence"/>
</dbReference>
<comment type="subcellular location">
    <subcellularLocation>
        <location evidence="1">Nucleus</location>
    </subcellularLocation>
</comment>
<comment type="similarity">
    <text evidence="2">Belongs to the SPP2 family.</text>
</comment>
<feature type="compositionally biased region" description="Basic residues" evidence="4">
    <location>
        <begin position="317"/>
        <end position="334"/>
    </location>
</feature>
<dbReference type="PROSITE" id="PS50174">
    <property type="entry name" value="G_PATCH"/>
    <property type="match status" value="1"/>
</dbReference>
<evidence type="ECO:0000259" key="5">
    <source>
        <dbReference type="PROSITE" id="PS50174"/>
    </source>
</evidence>
<dbReference type="AlphaFoldDB" id="A0A1C7LRX4"/>
<dbReference type="PANTHER" id="PTHR15818">
    <property type="entry name" value="G PATCH AND KOW-CONTAINING"/>
    <property type="match status" value="1"/>
</dbReference>
<dbReference type="EMBL" id="LUGG01000024">
    <property type="protein sequence ID" value="OBZ67463.1"/>
    <property type="molecule type" value="Genomic_DNA"/>
</dbReference>
<dbReference type="Pfam" id="PF12656">
    <property type="entry name" value="G-patch_2"/>
    <property type="match status" value="1"/>
</dbReference>
<evidence type="ECO:0000313" key="6">
    <source>
        <dbReference type="EMBL" id="OBZ67463.1"/>
    </source>
</evidence>
<dbReference type="GO" id="GO:0005681">
    <property type="term" value="C:spliceosomal complex"/>
    <property type="evidence" value="ECO:0007669"/>
    <property type="project" value="TreeGrafter"/>
</dbReference>
<sequence>MSSSTAPSKVSFTIRRPASASLAESSGGDSDSSLKASNLPRHLYGGSTPGSPLARSTPPSPKPKSRMYAGRDSSDEDEVIEDELVTGFDKFGVQRCVFSLPSSWVDSQLTAVRSSCRLHEKKTAPQGPLIIPALKNKDWRELARKRKALYVPPSAQAATGADGSVKKRVKLEEGESMAVEPVESEKPADASAEATIKEEETEDQKALRAILASAQSGGETDIDGPHIEIIHAPTEEDAYRQDVEELPEPASLEDYERVPVSQFGAALLRGMGWKEGTAASRKNKGLVEPWLPQARPALLGIGAKEKEVFDDGSALAKGKKGGKGRPERRRKRQRARGESWGFWFGHAVGDKLVKEALSFALTQIFKATVEIAFA</sequence>
<evidence type="ECO:0000313" key="7">
    <source>
        <dbReference type="Proteomes" id="UP000092993"/>
    </source>
</evidence>
<feature type="region of interest" description="Disordered" evidence="4">
    <location>
        <begin position="312"/>
        <end position="336"/>
    </location>
</feature>
<dbReference type="GO" id="GO:0000398">
    <property type="term" value="P:mRNA splicing, via spliceosome"/>
    <property type="evidence" value="ECO:0007669"/>
    <property type="project" value="InterPro"/>
</dbReference>
<protein>
    <submittedName>
        <fullName evidence="6">Pre-mRNA-splicing factor SPP2</fullName>
    </submittedName>
</protein>
<dbReference type="InterPro" id="IPR045166">
    <property type="entry name" value="Spp2-like"/>
</dbReference>
<reference evidence="6 7" key="1">
    <citation type="submission" date="2016-03" db="EMBL/GenBank/DDBJ databases">
        <title>Whole genome sequencing of Grifola frondosa 9006-11.</title>
        <authorList>
            <person name="Min B."/>
            <person name="Park H."/>
            <person name="Kim J.-G."/>
            <person name="Cho H."/>
            <person name="Oh Y.-L."/>
            <person name="Kong W.-S."/>
            <person name="Choi I.-G."/>
        </authorList>
    </citation>
    <scope>NUCLEOTIDE SEQUENCE [LARGE SCALE GENOMIC DNA]</scope>
    <source>
        <strain evidence="6 7">9006-11</strain>
    </source>
</reference>
<feature type="compositionally biased region" description="Polar residues" evidence="4">
    <location>
        <begin position="22"/>
        <end position="36"/>
    </location>
</feature>
<dbReference type="InterPro" id="IPR026822">
    <property type="entry name" value="Spp2/MOS2_G-patch"/>
</dbReference>
<keyword evidence="7" id="KW-1185">Reference proteome</keyword>
<evidence type="ECO:0000256" key="4">
    <source>
        <dbReference type="SAM" id="MobiDB-lite"/>
    </source>
</evidence>
<organism evidence="6 7">
    <name type="scientific">Grifola frondosa</name>
    <name type="common">Maitake</name>
    <name type="synonym">Polyporus frondosus</name>
    <dbReference type="NCBI Taxonomy" id="5627"/>
    <lineage>
        <taxon>Eukaryota</taxon>
        <taxon>Fungi</taxon>
        <taxon>Dikarya</taxon>
        <taxon>Basidiomycota</taxon>
        <taxon>Agaricomycotina</taxon>
        <taxon>Agaricomycetes</taxon>
        <taxon>Polyporales</taxon>
        <taxon>Grifolaceae</taxon>
        <taxon>Grifola</taxon>
    </lineage>
</organism>